<evidence type="ECO:0000256" key="1">
    <source>
        <dbReference type="SAM" id="MobiDB-lite"/>
    </source>
</evidence>
<evidence type="ECO:0000313" key="2">
    <source>
        <dbReference type="EMBL" id="CAI2372542.1"/>
    </source>
</evidence>
<organism evidence="2 3">
    <name type="scientific">Euplotes crassus</name>
    <dbReference type="NCBI Taxonomy" id="5936"/>
    <lineage>
        <taxon>Eukaryota</taxon>
        <taxon>Sar</taxon>
        <taxon>Alveolata</taxon>
        <taxon>Ciliophora</taxon>
        <taxon>Intramacronucleata</taxon>
        <taxon>Spirotrichea</taxon>
        <taxon>Hypotrichia</taxon>
        <taxon>Euplotida</taxon>
        <taxon>Euplotidae</taxon>
        <taxon>Moneuplotes</taxon>
    </lineage>
</organism>
<feature type="compositionally biased region" description="Basic residues" evidence="1">
    <location>
        <begin position="1"/>
        <end position="13"/>
    </location>
</feature>
<gene>
    <name evidence="2" type="ORF">ECRASSUSDP1_LOCUS13873</name>
</gene>
<protein>
    <submittedName>
        <fullName evidence="2">Uncharacterized protein</fullName>
    </submittedName>
</protein>
<dbReference type="AlphaFoldDB" id="A0AAD1UPB4"/>
<proteinExistence type="predicted"/>
<sequence length="109" mass="12592">MSYRVTPKRHRSSARNIPSPKKTSELSNISLFSKVSDTRNGLKTTRNHNYSSPINMKHESCMLPQKKPDYNIDERLKGIKDKLENANKRHLQSLVLKQVKSICKVPSRM</sequence>
<name>A0AAD1UPB4_EUPCR</name>
<dbReference type="EMBL" id="CAMPGE010013833">
    <property type="protein sequence ID" value="CAI2372542.1"/>
    <property type="molecule type" value="Genomic_DNA"/>
</dbReference>
<dbReference type="Proteomes" id="UP001295684">
    <property type="component" value="Unassembled WGS sequence"/>
</dbReference>
<feature type="region of interest" description="Disordered" evidence="1">
    <location>
        <begin position="1"/>
        <end position="25"/>
    </location>
</feature>
<reference evidence="2" key="1">
    <citation type="submission" date="2023-07" db="EMBL/GenBank/DDBJ databases">
        <authorList>
            <consortium name="AG Swart"/>
            <person name="Singh M."/>
            <person name="Singh A."/>
            <person name="Seah K."/>
            <person name="Emmerich C."/>
        </authorList>
    </citation>
    <scope>NUCLEOTIDE SEQUENCE</scope>
    <source>
        <strain evidence="2">DP1</strain>
    </source>
</reference>
<evidence type="ECO:0000313" key="3">
    <source>
        <dbReference type="Proteomes" id="UP001295684"/>
    </source>
</evidence>
<keyword evidence="3" id="KW-1185">Reference proteome</keyword>
<comment type="caution">
    <text evidence="2">The sequence shown here is derived from an EMBL/GenBank/DDBJ whole genome shotgun (WGS) entry which is preliminary data.</text>
</comment>
<accession>A0AAD1UPB4</accession>